<dbReference type="Proteomes" id="UP000585474">
    <property type="component" value="Unassembled WGS sequence"/>
</dbReference>
<evidence type="ECO:0000256" key="4">
    <source>
        <dbReference type="SAM" id="MobiDB-lite"/>
    </source>
</evidence>
<keyword evidence="6" id="KW-1185">Reference proteome</keyword>
<dbReference type="AlphaFoldDB" id="A0A7J0E7G2"/>
<evidence type="ECO:0000256" key="1">
    <source>
        <dbReference type="ARBA" id="ARBA00022723"/>
    </source>
</evidence>
<keyword evidence="3" id="KW-0862">Zinc</keyword>
<dbReference type="PANTHER" id="PTHR14493:SF146">
    <property type="entry name" value="OS07G0668600 PROTEIN"/>
    <property type="match status" value="1"/>
</dbReference>
<feature type="region of interest" description="Disordered" evidence="4">
    <location>
        <begin position="228"/>
        <end position="251"/>
    </location>
</feature>
<keyword evidence="2" id="KW-0863">Zinc-finger</keyword>
<keyword evidence="1" id="KW-0479">Metal-binding</keyword>
<gene>
    <name evidence="5" type="ORF">Acr_02g0006180</name>
</gene>
<dbReference type="EMBL" id="BJWL01000002">
    <property type="protein sequence ID" value="GFY82378.1"/>
    <property type="molecule type" value="Genomic_DNA"/>
</dbReference>
<comment type="caution">
    <text evidence="5">The sequence shown here is derived from an EMBL/GenBank/DDBJ whole genome shotgun (WGS) entry which is preliminary data.</text>
</comment>
<evidence type="ECO:0000256" key="3">
    <source>
        <dbReference type="ARBA" id="ARBA00022833"/>
    </source>
</evidence>
<evidence type="ECO:0000256" key="2">
    <source>
        <dbReference type="ARBA" id="ARBA00022771"/>
    </source>
</evidence>
<organism evidence="5 6">
    <name type="scientific">Actinidia rufa</name>
    <dbReference type="NCBI Taxonomy" id="165716"/>
    <lineage>
        <taxon>Eukaryota</taxon>
        <taxon>Viridiplantae</taxon>
        <taxon>Streptophyta</taxon>
        <taxon>Embryophyta</taxon>
        <taxon>Tracheophyta</taxon>
        <taxon>Spermatophyta</taxon>
        <taxon>Magnoliopsida</taxon>
        <taxon>eudicotyledons</taxon>
        <taxon>Gunneridae</taxon>
        <taxon>Pentapetalae</taxon>
        <taxon>asterids</taxon>
        <taxon>Ericales</taxon>
        <taxon>Actinidiaceae</taxon>
        <taxon>Actinidia</taxon>
    </lineage>
</organism>
<name>A0A7J0E7G2_9ERIC</name>
<protein>
    <recommendedName>
        <fullName evidence="7">Zinc finger C-x8-C-x5-C-x3-H type family protein</fullName>
    </recommendedName>
</protein>
<dbReference type="OrthoDB" id="20534at2759"/>
<evidence type="ECO:0000313" key="6">
    <source>
        <dbReference type="Proteomes" id="UP000585474"/>
    </source>
</evidence>
<feature type="compositionally biased region" description="Low complexity" evidence="4">
    <location>
        <begin position="231"/>
        <end position="247"/>
    </location>
</feature>
<evidence type="ECO:0000313" key="5">
    <source>
        <dbReference type="EMBL" id="GFY82378.1"/>
    </source>
</evidence>
<dbReference type="PANTHER" id="PTHR14493">
    <property type="entry name" value="UNKEMPT FAMILY MEMBER"/>
    <property type="match status" value="1"/>
</dbReference>
<dbReference type="GO" id="GO:0008270">
    <property type="term" value="F:zinc ion binding"/>
    <property type="evidence" value="ECO:0007669"/>
    <property type="project" value="UniProtKB-KW"/>
</dbReference>
<reference evidence="5 6" key="1">
    <citation type="submission" date="2019-07" db="EMBL/GenBank/DDBJ databases">
        <title>De Novo Assembly of kiwifruit Actinidia rufa.</title>
        <authorList>
            <person name="Sugita-Konishi S."/>
            <person name="Sato K."/>
            <person name="Mori E."/>
            <person name="Abe Y."/>
            <person name="Kisaki G."/>
            <person name="Hamano K."/>
            <person name="Suezawa K."/>
            <person name="Otani M."/>
            <person name="Fukuda T."/>
            <person name="Manabe T."/>
            <person name="Gomi K."/>
            <person name="Tabuchi M."/>
            <person name="Akimitsu K."/>
            <person name="Kataoka I."/>
        </authorList>
    </citation>
    <scope>NUCLEOTIDE SEQUENCE [LARGE SCALE GENOMIC DNA]</scope>
    <source>
        <strain evidence="6">cv. Fuchu</strain>
    </source>
</reference>
<sequence>MEAKIAPIEGSNAVVQLGFRRNPKLKDEKTRELRVATAPRGPVVKLTDQNNAERSADVAALDWSFGSTATKCREGGNWIVELSTCTLQIRVGTFIILHDNDLDPLGWSCETPNFMILKYNLRRCPCENQCLGENRCPYLHDWDREKRRDLREHNYCSDPCLFYPHCNNLGCEFAHGECERKFHPNQFRTRVCAEKMMCRTRACPYYHNWVEYHTLVWHRQPPTFTLDLMPSSSHSNQGDSGGQSSSGKRPAGLVWLKL</sequence>
<evidence type="ECO:0008006" key="7">
    <source>
        <dbReference type="Google" id="ProtNLM"/>
    </source>
</evidence>
<dbReference type="InterPro" id="IPR045234">
    <property type="entry name" value="Unkempt-like"/>
</dbReference>
<accession>A0A7J0E7G2</accession>
<proteinExistence type="predicted"/>